<keyword evidence="3 5" id="KW-0067">ATP-binding</keyword>
<gene>
    <name evidence="8" type="ORF">SHCRBa_267_M24_R_40</name>
</gene>
<dbReference type="GO" id="GO:0005875">
    <property type="term" value="C:microtubule associated complex"/>
    <property type="evidence" value="ECO:0007669"/>
    <property type="project" value="TreeGrafter"/>
</dbReference>
<evidence type="ECO:0000259" key="7">
    <source>
        <dbReference type="PROSITE" id="PS50067"/>
    </source>
</evidence>
<evidence type="ECO:0000256" key="1">
    <source>
        <dbReference type="ARBA" id="ARBA00022701"/>
    </source>
</evidence>
<name>A0A059Q2P9_9POAL</name>
<dbReference type="InterPro" id="IPR027417">
    <property type="entry name" value="P-loop_NTPase"/>
</dbReference>
<dbReference type="AlphaFoldDB" id="A0A059Q2P9"/>
<evidence type="ECO:0000256" key="6">
    <source>
        <dbReference type="RuleBase" id="RU000394"/>
    </source>
</evidence>
<dbReference type="SUPFAM" id="SSF52540">
    <property type="entry name" value="P-loop containing nucleoside triphosphate hydrolases"/>
    <property type="match status" value="1"/>
</dbReference>
<evidence type="ECO:0000256" key="5">
    <source>
        <dbReference type="PROSITE-ProRule" id="PRU00283"/>
    </source>
</evidence>
<dbReference type="GO" id="GO:0007018">
    <property type="term" value="P:microtubule-based movement"/>
    <property type="evidence" value="ECO:0007669"/>
    <property type="project" value="InterPro"/>
</dbReference>
<comment type="similarity">
    <text evidence="5 6">Belongs to the TRAFAC class myosin-kinesin ATPase superfamily. Kinesin family.</text>
</comment>
<feature type="domain" description="Kinesin motor" evidence="7">
    <location>
        <begin position="15"/>
        <end position="298"/>
    </location>
</feature>
<keyword evidence="2 5" id="KW-0547">Nucleotide-binding</keyword>
<evidence type="ECO:0000256" key="3">
    <source>
        <dbReference type="ARBA" id="ARBA00022840"/>
    </source>
</evidence>
<dbReference type="GO" id="GO:0005874">
    <property type="term" value="C:microtubule"/>
    <property type="evidence" value="ECO:0007669"/>
    <property type="project" value="UniProtKB-KW"/>
</dbReference>
<dbReference type="InterPro" id="IPR036961">
    <property type="entry name" value="Kinesin_motor_dom_sf"/>
</dbReference>
<feature type="binding site" evidence="5">
    <location>
        <begin position="103"/>
        <end position="110"/>
    </location>
    <ligand>
        <name>ATP</name>
        <dbReference type="ChEBI" id="CHEBI:30616"/>
    </ligand>
</feature>
<dbReference type="PANTHER" id="PTHR47969">
    <property type="entry name" value="CHROMOSOME-ASSOCIATED KINESIN KIF4A-RELATED"/>
    <property type="match status" value="1"/>
</dbReference>
<dbReference type="EMBL" id="KF184711">
    <property type="protein sequence ID" value="AGT16216.1"/>
    <property type="molecule type" value="Genomic_DNA"/>
</dbReference>
<dbReference type="PROSITE" id="PS50067">
    <property type="entry name" value="KINESIN_MOTOR_2"/>
    <property type="match status" value="1"/>
</dbReference>
<dbReference type="GO" id="GO:0003777">
    <property type="term" value="F:microtubule motor activity"/>
    <property type="evidence" value="ECO:0007669"/>
    <property type="project" value="InterPro"/>
</dbReference>
<sequence>METSEAAAAHPQEDSVKVAVNIRPLITVELQDSSTDCVTVTPGEPQMIICFCASSGSNWAHAFTFDHVYGSSGPSSSLIFEQCVHPLIEALFSGYNATILAYGQTGSGKTYTMGTDLSGEGNSGGIIPQVMDTIFRKVDTAKDGSEFLIRVSFIEIFKEDVFDLLNANQAAVRLGAGSMAKASAPGRVPIHIRETAVGGITLAGVTEAEVKSKEEMASHLTRGLSLRATASTNMNRQWSRSHSIFTICVEQKRTSGTSDKSASSDYDILSSKFHLVDLAGSERAKRTGADGLRLKQGD</sequence>
<dbReference type="Pfam" id="PF00225">
    <property type="entry name" value="Kinesin"/>
    <property type="match status" value="1"/>
</dbReference>
<dbReference type="SMART" id="SM00129">
    <property type="entry name" value="KISc"/>
    <property type="match status" value="1"/>
</dbReference>
<evidence type="ECO:0000256" key="4">
    <source>
        <dbReference type="ARBA" id="ARBA00023175"/>
    </source>
</evidence>
<organism evidence="8">
    <name type="scientific">Saccharum hybrid cultivar R570</name>
    <dbReference type="NCBI Taxonomy" id="131158"/>
    <lineage>
        <taxon>Eukaryota</taxon>
        <taxon>Viridiplantae</taxon>
        <taxon>Streptophyta</taxon>
        <taxon>Embryophyta</taxon>
        <taxon>Tracheophyta</taxon>
        <taxon>Spermatophyta</taxon>
        <taxon>Magnoliopsida</taxon>
        <taxon>Liliopsida</taxon>
        <taxon>Poales</taxon>
        <taxon>Poaceae</taxon>
        <taxon>PACMAD clade</taxon>
        <taxon>Panicoideae</taxon>
        <taxon>Andropogonodae</taxon>
        <taxon>Andropogoneae</taxon>
        <taxon>Saccharinae</taxon>
        <taxon>Saccharum</taxon>
        <taxon>Saccharum officinarum species complex</taxon>
    </lineage>
</organism>
<dbReference type="InterPro" id="IPR027640">
    <property type="entry name" value="Kinesin-like_fam"/>
</dbReference>
<dbReference type="GO" id="GO:0005524">
    <property type="term" value="F:ATP binding"/>
    <property type="evidence" value="ECO:0007669"/>
    <property type="project" value="UniProtKB-UniRule"/>
</dbReference>
<dbReference type="PROSITE" id="PS00411">
    <property type="entry name" value="KINESIN_MOTOR_1"/>
    <property type="match status" value="1"/>
</dbReference>
<dbReference type="PRINTS" id="PR00380">
    <property type="entry name" value="KINESINHEAVY"/>
</dbReference>
<protein>
    <recommendedName>
        <fullName evidence="6">Kinesin-like protein</fullName>
    </recommendedName>
</protein>
<proteinExistence type="inferred from homology"/>
<dbReference type="InterPro" id="IPR001752">
    <property type="entry name" value="Kinesin_motor_dom"/>
</dbReference>
<dbReference type="GO" id="GO:0008017">
    <property type="term" value="F:microtubule binding"/>
    <property type="evidence" value="ECO:0007669"/>
    <property type="project" value="InterPro"/>
</dbReference>
<reference evidence="8" key="1">
    <citation type="submission" date="2013-05" db="EMBL/GenBank/DDBJ databases">
        <title>Building the sugarcane genome for biotechnology and identifying evolutionary trends.</title>
        <authorList>
            <person name="De Setta N."/>
            <person name="Monteiro-Vitorello C.B."/>
            <person name="Metcalfe C.J."/>
            <person name="Cruz G.M.Q."/>
            <person name="Del Bem L.E."/>
            <person name="Vicentini R."/>
            <person name="Nogueira F.T.S."/>
            <person name="Campos R.A."/>
            <person name="Nunes S.L."/>
            <person name="Turrini P.C.G."/>
            <person name="Vieira A.P."/>
            <person name="Cruz E.A.O."/>
            <person name="Correa T.C.S."/>
            <person name="Hotta C.T."/>
            <person name="de Mello-Varani A."/>
            <person name="Vautrin S."/>
            <person name="Trindade A.S."/>
            <person name="Vilela M.M."/>
            <person name="Horta C.L."/>
            <person name="Sato P.M."/>
            <person name="de Andrade R.F."/>
            <person name="Nishiyama M.Y."/>
            <person name="Cardoso-Silva C.B."/>
            <person name="Scortecci K.C."/>
            <person name="Garcia A.A.F."/>
            <person name="Carneiro M.S."/>
            <person name="Kim C."/>
            <person name="Paterson A.H."/>
            <person name="Berges H."/>
            <person name="D'Hont A."/>
            <person name="de-Souza A.P."/>
            <person name="Souza G.M."/>
            <person name="Vincentz M."/>
            <person name="Kitajima J.P."/>
            <person name="Van Sluys M.-A."/>
        </authorList>
    </citation>
    <scope>NUCLEOTIDE SEQUENCE</scope>
</reference>
<keyword evidence="1 6" id="KW-0493">Microtubule</keyword>
<keyword evidence="4 5" id="KW-0505">Motor protein</keyword>
<dbReference type="PANTHER" id="PTHR47969:SF6">
    <property type="entry name" value="KINESIN-LIKE PROTEIN KIN-4C"/>
    <property type="match status" value="1"/>
</dbReference>
<dbReference type="Gene3D" id="3.40.850.10">
    <property type="entry name" value="Kinesin motor domain"/>
    <property type="match status" value="1"/>
</dbReference>
<evidence type="ECO:0000313" key="8">
    <source>
        <dbReference type="EMBL" id="AGT16216.1"/>
    </source>
</evidence>
<dbReference type="GO" id="GO:0051231">
    <property type="term" value="P:spindle elongation"/>
    <property type="evidence" value="ECO:0007669"/>
    <property type="project" value="TreeGrafter"/>
</dbReference>
<accession>A0A059Q2P9</accession>
<dbReference type="GO" id="GO:0007052">
    <property type="term" value="P:mitotic spindle organization"/>
    <property type="evidence" value="ECO:0007669"/>
    <property type="project" value="TreeGrafter"/>
</dbReference>
<dbReference type="InterPro" id="IPR019821">
    <property type="entry name" value="Kinesin_motor_CS"/>
</dbReference>
<evidence type="ECO:0000256" key="2">
    <source>
        <dbReference type="ARBA" id="ARBA00022741"/>
    </source>
</evidence>